<name>A0A2T9XX71_9FUNG</name>
<comment type="caution">
    <text evidence="1">The sequence shown here is derived from an EMBL/GenBank/DDBJ whole genome shotgun (WGS) entry which is preliminary data.</text>
</comment>
<dbReference type="EMBL" id="MBFT01001254">
    <property type="protein sequence ID" value="PVU84660.1"/>
    <property type="molecule type" value="Genomic_DNA"/>
</dbReference>
<feature type="non-terminal residue" evidence="1">
    <location>
        <position position="65"/>
    </location>
</feature>
<dbReference type="Proteomes" id="UP000245699">
    <property type="component" value="Unassembled WGS sequence"/>
</dbReference>
<reference evidence="1 2" key="1">
    <citation type="journal article" date="2018" name="MBio">
        <title>Comparative Genomics Reveals the Core Gene Toolbox for the Fungus-Insect Symbiosis.</title>
        <authorList>
            <person name="Wang Y."/>
            <person name="Stata M."/>
            <person name="Wang W."/>
            <person name="Stajich J.E."/>
            <person name="White M.M."/>
            <person name="Moncalvo J.M."/>
        </authorList>
    </citation>
    <scope>NUCLEOTIDE SEQUENCE [LARGE SCALE GENOMIC DNA]</scope>
    <source>
        <strain evidence="1 2">AUS-77-4</strain>
    </source>
</reference>
<evidence type="ECO:0000313" key="2">
    <source>
        <dbReference type="Proteomes" id="UP000245699"/>
    </source>
</evidence>
<keyword evidence="2" id="KW-1185">Reference proteome</keyword>
<dbReference type="OrthoDB" id="7790340at2759"/>
<sequence length="65" mass="7312">MKQHGLNCRFVGLPIPTGNASEDEGYNIKEEFLDGSDRVSKLNHMQLKAYNKIMEAVEDDNTNGK</sequence>
<accession>A0A2T9XX71</accession>
<organism evidence="1 2">
    <name type="scientific">Furculomyces boomerangus</name>
    <dbReference type="NCBI Taxonomy" id="61424"/>
    <lineage>
        <taxon>Eukaryota</taxon>
        <taxon>Fungi</taxon>
        <taxon>Fungi incertae sedis</taxon>
        <taxon>Zoopagomycota</taxon>
        <taxon>Kickxellomycotina</taxon>
        <taxon>Harpellomycetes</taxon>
        <taxon>Harpellales</taxon>
        <taxon>Harpellaceae</taxon>
        <taxon>Furculomyces</taxon>
    </lineage>
</organism>
<dbReference type="AlphaFoldDB" id="A0A2T9XX71"/>
<gene>
    <name evidence="1" type="ORF">BB559_007491</name>
</gene>
<protein>
    <submittedName>
        <fullName evidence="1">Uncharacterized protein</fullName>
    </submittedName>
</protein>
<evidence type="ECO:0000313" key="1">
    <source>
        <dbReference type="EMBL" id="PVU84660.1"/>
    </source>
</evidence>
<proteinExistence type="predicted"/>